<dbReference type="AlphaFoldDB" id="A0A830HB33"/>
<feature type="domain" description="HPt" evidence="4">
    <location>
        <begin position="40"/>
        <end position="141"/>
    </location>
</feature>
<dbReference type="PROSITE" id="PS50894">
    <property type="entry name" value="HPT"/>
    <property type="match status" value="1"/>
</dbReference>
<name>A0A830HB33_9CHLO</name>
<keyword evidence="6" id="KW-1185">Reference proteome</keyword>
<evidence type="ECO:0000313" key="5">
    <source>
        <dbReference type="EMBL" id="GHP03938.1"/>
    </source>
</evidence>
<protein>
    <recommendedName>
        <fullName evidence="4">HPt domain-containing protein</fullName>
    </recommendedName>
</protein>
<dbReference type="SUPFAM" id="SSF47226">
    <property type="entry name" value="Histidine-containing phosphotransfer domain, HPT domain"/>
    <property type="match status" value="1"/>
</dbReference>
<dbReference type="Proteomes" id="UP000660262">
    <property type="component" value="Unassembled WGS sequence"/>
</dbReference>
<evidence type="ECO:0000259" key="4">
    <source>
        <dbReference type="PROSITE" id="PS50894"/>
    </source>
</evidence>
<evidence type="ECO:0000313" key="6">
    <source>
        <dbReference type="Proteomes" id="UP000660262"/>
    </source>
</evidence>
<organism evidence="5 6">
    <name type="scientific">Pycnococcus provasolii</name>
    <dbReference type="NCBI Taxonomy" id="41880"/>
    <lineage>
        <taxon>Eukaryota</taxon>
        <taxon>Viridiplantae</taxon>
        <taxon>Chlorophyta</taxon>
        <taxon>Pseudoscourfieldiophyceae</taxon>
        <taxon>Pseudoscourfieldiales</taxon>
        <taxon>Pycnococcaceae</taxon>
        <taxon>Pycnococcus</taxon>
    </lineage>
</organism>
<feature type="coiled-coil region" evidence="3">
    <location>
        <begin position="117"/>
        <end position="144"/>
    </location>
</feature>
<dbReference type="EMBL" id="BNJQ01000006">
    <property type="protein sequence ID" value="GHP03938.1"/>
    <property type="molecule type" value="Genomic_DNA"/>
</dbReference>
<dbReference type="GO" id="GO:0009736">
    <property type="term" value="P:cytokinin-activated signaling pathway"/>
    <property type="evidence" value="ECO:0007669"/>
    <property type="project" value="UniProtKB-KW"/>
</dbReference>
<dbReference type="InterPro" id="IPR036641">
    <property type="entry name" value="HPT_dom_sf"/>
</dbReference>
<dbReference type="InterPro" id="IPR008207">
    <property type="entry name" value="Sig_transdc_His_kin_Hpt_dom"/>
</dbReference>
<dbReference type="GO" id="GO:0000160">
    <property type="term" value="P:phosphorelay signal transduction system"/>
    <property type="evidence" value="ECO:0007669"/>
    <property type="project" value="InterPro"/>
</dbReference>
<gene>
    <name evidence="5" type="ORF">PPROV_000269200</name>
</gene>
<evidence type="ECO:0000256" key="3">
    <source>
        <dbReference type="SAM" id="Coils"/>
    </source>
</evidence>
<keyword evidence="1" id="KW-0932">Cytokinin signaling pathway</keyword>
<feature type="modified residue" description="Phosphohistidine" evidence="2">
    <location>
        <position position="79"/>
    </location>
</feature>
<dbReference type="Pfam" id="PF01627">
    <property type="entry name" value="Hpt"/>
    <property type="match status" value="1"/>
</dbReference>
<keyword evidence="3" id="KW-0175">Coiled coil</keyword>
<accession>A0A830HB33</accession>
<evidence type="ECO:0000256" key="1">
    <source>
        <dbReference type="ARBA" id="ARBA00022864"/>
    </source>
</evidence>
<proteinExistence type="predicted"/>
<evidence type="ECO:0000256" key="2">
    <source>
        <dbReference type="PROSITE-ProRule" id="PRU00110"/>
    </source>
</evidence>
<sequence>MNPTPAELQNAKHEQIDWEKKVESAKVLDVARLEEVTDGEVEFVQELLDAFDESSTSDVNNIIKAIGSSDTKTLKLSAHSMKGACLSMGLNRAGTLCFFIEKGAEGLLEQEVYNGLNSNVSKQLEALHENLVSAKAAIQNYMQNVSEK</sequence>
<reference evidence="5" key="1">
    <citation type="submission" date="2020-10" db="EMBL/GenBank/DDBJ databases">
        <title>Unveiling of a novel bifunctional photoreceptor, Dualchrome1, isolated from a cosmopolitan green alga.</title>
        <authorList>
            <person name="Suzuki S."/>
            <person name="Kawachi M."/>
        </authorList>
    </citation>
    <scope>NUCLEOTIDE SEQUENCE</scope>
    <source>
        <strain evidence="5">NIES 2893</strain>
    </source>
</reference>
<keyword evidence="2" id="KW-0597">Phosphoprotein</keyword>
<dbReference type="Gene3D" id="1.20.120.160">
    <property type="entry name" value="HPT domain"/>
    <property type="match status" value="1"/>
</dbReference>
<comment type="caution">
    <text evidence="5">The sequence shown here is derived from an EMBL/GenBank/DDBJ whole genome shotgun (WGS) entry which is preliminary data.</text>
</comment>